<keyword evidence="4" id="KW-1185">Reference proteome</keyword>
<proteinExistence type="predicted"/>
<evidence type="ECO:0000256" key="1">
    <source>
        <dbReference type="SAM" id="MobiDB-lite"/>
    </source>
</evidence>
<feature type="transmembrane region" description="Helical" evidence="2">
    <location>
        <begin position="506"/>
        <end position="530"/>
    </location>
</feature>
<reference evidence="3" key="1">
    <citation type="submission" date="2021-12" db="EMBL/GenBank/DDBJ databases">
        <authorList>
            <person name="Zaccaron A."/>
            <person name="Stergiopoulos I."/>
        </authorList>
    </citation>
    <scope>NUCLEOTIDE SEQUENCE</scope>
    <source>
        <strain evidence="3">Race5_Kim</strain>
    </source>
</reference>
<feature type="compositionally biased region" description="Polar residues" evidence="1">
    <location>
        <begin position="78"/>
        <end position="102"/>
    </location>
</feature>
<organism evidence="3 4">
    <name type="scientific">Passalora fulva</name>
    <name type="common">Tomato leaf mold</name>
    <name type="synonym">Cladosporium fulvum</name>
    <dbReference type="NCBI Taxonomy" id="5499"/>
    <lineage>
        <taxon>Eukaryota</taxon>
        <taxon>Fungi</taxon>
        <taxon>Dikarya</taxon>
        <taxon>Ascomycota</taxon>
        <taxon>Pezizomycotina</taxon>
        <taxon>Dothideomycetes</taxon>
        <taxon>Dothideomycetidae</taxon>
        <taxon>Mycosphaerellales</taxon>
        <taxon>Mycosphaerellaceae</taxon>
        <taxon>Fulvia</taxon>
    </lineage>
</organism>
<dbReference type="EMBL" id="CP090166">
    <property type="protein sequence ID" value="UJO16228.1"/>
    <property type="molecule type" value="Genomic_DNA"/>
</dbReference>
<sequence length="631" mass="69880">MMFDKVSWQEKAQNLSHADTTGPHDLAGKAAHEDGIAIADTEAQPTTMHTEAHIAQVRQSSSAHRRSSVVSFEMRRPSSAQANTAQHGNDSSRTTRTSTGQVTVDHRQRSIYSIKAAQHSNDTDITEVNEENLPTPAQDLLQEQTPGQYTFTVTEQVEHGPREEKAVVNVQVSPLQYTSLVATKESLTAYMARHPCPEIQGSLRVAEVRYGWLTVYRRLFGIVFGANIIAIIILASRSPRTTYGQAAIGVGSNIFASVLARHDNLINAVISIIHFVPLSWPLAIRKRLGKIYCHAGIHSACGTSAAVWYLYFIVLIALQPVTERDNIRAGIFVTAAAIFICLLVLIAMSHPTLRGRYHDHWENTHRYIGWLLTAIIWAQVLLLCSASPHSFGSAVVRSPLFRLVLGVTVLLIYPWAMMRKRTYIANQLSSHALRLEFSHKLSRTGHNIRIASAPLSDWHGFATIPRADGSKGFSVIISNAGDWTRNIITSASVPGEERTIYQRGRLFLGIIEIPMLFSPLVIAATGSGIAPCMAFIQTHPYWPVRIVWSARFPETTYGPGIIETVLKADKDAIIIDTKETGRPDLVGLIWAAYKEINAEAVLCVSTVKVCEQVMFELEARHIPIFTPIFDS</sequence>
<evidence type="ECO:0000313" key="4">
    <source>
        <dbReference type="Proteomes" id="UP000756132"/>
    </source>
</evidence>
<dbReference type="SUPFAM" id="SSF52343">
    <property type="entry name" value="Ferredoxin reductase-like, C-terminal NADP-linked domain"/>
    <property type="match status" value="1"/>
</dbReference>
<dbReference type="PANTHER" id="PTHR33927">
    <property type="entry name" value="TRANSMEMBRANE PROTEIN"/>
    <property type="match status" value="1"/>
</dbReference>
<reference evidence="3" key="2">
    <citation type="journal article" date="2022" name="Microb. Genom.">
        <title>A chromosome-scale genome assembly of the tomato pathogen Cladosporium fulvum reveals a compartmentalized genome architecture and the presence of a dispensable chromosome.</title>
        <authorList>
            <person name="Zaccaron A.Z."/>
            <person name="Chen L.H."/>
            <person name="Samaras A."/>
            <person name="Stergiopoulos I."/>
        </authorList>
    </citation>
    <scope>NUCLEOTIDE SEQUENCE</scope>
    <source>
        <strain evidence="3">Race5_Kim</strain>
    </source>
</reference>
<keyword evidence="2" id="KW-0812">Transmembrane</keyword>
<keyword evidence="2" id="KW-0472">Membrane</keyword>
<feature type="region of interest" description="Disordered" evidence="1">
    <location>
        <begin position="53"/>
        <end position="104"/>
    </location>
</feature>
<dbReference type="InterPro" id="IPR039261">
    <property type="entry name" value="FNR_nucleotide-bd"/>
</dbReference>
<protein>
    <submittedName>
        <fullName evidence="3">Adenylate-forming reductase</fullName>
    </submittedName>
</protein>
<name>A0A9Q8P7P0_PASFU</name>
<dbReference type="InterPro" id="IPR052979">
    <property type="entry name" value="Adenylate-forming_domain"/>
</dbReference>
<dbReference type="Proteomes" id="UP000756132">
    <property type="component" value="Chromosome 4"/>
</dbReference>
<gene>
    <name evidence="3" type="ORF">CLAFUR5_04581</name>
</gene>
<feature type="transmembrane region" description="Helical" evidence="2">
    <location>
        <begin position="400"/>
        <end position="418"/>
    </location>
</feature>
<dbReference type="AlphaFoldDB" id="A0A9Q8P7P0"/>
<feature type="transmembrane region" description="Helical" evidence="2">
    <location>
        <begin position="296"/>
        <end position="321"/>
    </location>
</feature>
<dbReference type="OrthoDB" id="3142841at2759"/>
<dbReference type="KEGG" id="ffu:CLAFUR5_04581"/>
<feature type="transmembrane region" description="Helical" evidence="2">
    <location>
        <begin position="367"/>
        <end position="388"/>
    </location>
</feature>
<dbReference type="RefSeq" id="XP_047760594.1">
    <property type="nucleotide sequence ID" value="XM_047903729.1"/>
</dbReference>
<evidence type="ECO:0000313" key="3">
    <source>
        <dbReference type="EMBL" id="UJO16228.1"/>
    </source>
</evidence>
<feature type="transmembrane region" description="Helical" evidence="2">
    <location>
        <begin position="265"/>
        <end position="284"/>
    </location>
</feature>
<evidence type="ECO:0000256" key="2">
    <source>
        <dbReference type="SAM" id="Phobius"/>
    </source>
</evidence>
<keyword evidence="2" id="KW-1133">Transmembrane helix</keyword>
<dbReference type="PANTHER" id="PTHR33927:SF5">
    <property type="entry name" value="ENZYME, PUTATIVE (AFU_ORTHOLOGUE AFUA_8G01222)-RELATED"/>
    <property type="match status" value="1"/>
</dbReference>
<dbReference type="GeneID" id="71984459"/>
<feature type="transmembrane region" description="Helical" evidence="2">
    <location>
        <begin position="219"/>
        <end position="236"/>
    </location>
</feature>
<accession>A0A9Q8P7P0</accession>
<feature type="transmembrane region" description="Helical" evidence="2">
    <location>
        <begin position="327"/>
        <end position="346"/>
    </location>
</feature>